<evidence type="ECO:0000256" key="2">
    <source>
        <dbReference type="ARBA" id="ARBA00022801"/>
    </source>
</evidence>
<comment type="similarity">
    <text evidence="1 4">Belongs to the glycosyl hydrolase 26 family.</text>
</comment>
<organism evidence="7 8">
    <name type="scientific">Prevotella aff. ruminicola Tc2-24</name>
    <dbReference type="NCBI Taxonomy" id="81582"/>
    <lineage>
        <taxon>Bacteria</taxon>
        <taxon>Pseudomonadati</taxon>
        <taxon>Bacteroidota</taxon>
        <taxon>Bacteroidia</taxon>
        <taxon>Bacteroidales</taxon>
        <taxon>Prevotellaceae</taxon>
        <taxon>Prevotella</taxon>
    </lineage>
</organism>
<name>A0A1I0MM27_9BACT</name>
<dbReference type="InterPro" id="IPR000805">
    <property type="entry name" value="Glyco_hydro_26"/>
</dbReference>
<dbReference type="PANTHER" id="PTHR40079:SF4">
    <property type="entry name" value="GH26 DOMAIN-CONTAINING PROTEIN-RELATED"/>
    <property type="match status" value="1"/>
</dbReference>
<feature type="active site" description="Nucleophile" evidence="4">
    <location>
        <position position="308"/>
    </location>
</feature>
<dbReference type="GO" id="GO:0006080">
    <property type="term" value="P:substituted mannan metabolic process"/>
    <property type="evidence" value="ECO:0007669"/>
    <property type="project" value="InterPro"/>
</dbReference>
<dbReference type="SUPFAM" id="SSF51445">
    <property type="entry name" value="(Trans)glycosidases"/>
    <property type="match status" value="1"/>
</dbReference>
<feature type="active site" description="Proton donor" evidence="4">
    <location>
        <position position="206"/>
    </location>
</feature>
<dbReference type="AlphaFoldDB" id="A0A1I0MM27"/>
<evidence type="ECO:0000256" key="3">
    <source>
        <dbReference type="ARBA" id="ARBA00023295"/>
    </source>
</evidence>
<reference evidence="7 8" key="1">
    <citation type="submission" date="2016-10" db="EMBL/GenBank/DDBJ databases">
        <authorList>
            <person name="de Groot N.N."/>
        </authorList>
    </citation>
    <scope>NUCLEOTIDE SEQUENCE [LARGE SCALE GENOMIC DNA]</scope>
    <source>
        <strain evidence="7 8">TC2-24</strain>
    </source>
</reference>
<evidence type="ECO:0000256" key="1">
    <source>
        <dbReference type="ARBA" id="ARBA00007754"/>
    </source>
</evidence>
<sequence>MKKNVLFVFLFITGLINGYAQAGTKRPADPEATPEARALYEWLWKSQKQGTMYGHQDDLMCGHTWWNEQGRSDTKETVGDYPAVVGFELGEIELGGDRSLDSVAFRDIRERVRWWHRQRGIITVSWHVVNPISSQWPGIKEPNGAGSAWDVSMLSADGLNAVRSILPGGSNHAMFNNWLERLARFFLSWRDDSGHLIPFIFRPWHEHSGNFFWWGQTRCRDDEYATLWRYTVDYLRAKGLHNILYAYNTDKVYSPEAYLKGYPGDDYIDMLSIDWYGSGDEFYRDVNKALQFTTALATEKHKLHALSECGPISTGLQDLLVNYESVYLLTWRHAPPRGSHSATHMLTDDEIRKLPADVREHYLQWLRQPRHEDYLKVMKQNKNYLFLKDIQKIK</sequence>
<dbReference type="RefSeq" id="WP_091914806.1">
    <property type="nucleotide sequence ID" value="NZ_FOIQ01000001.1"/>
</dbReference>
<keyword evidence="8" id="KW-1185">Reference proteome</keyword>
<evidence type="ECO:0000313" key="8">
    <source>
        <dbReference type="Proteomes" id="UP000199373"/>
    </source>
</evidence>
<keyword evidence="3 4" id="KW-0326">Glycosidase</keyword>
<evidence type="ECO:0000256" key="5">
    <source>
        <dbReference type="SAM" id="SignalP"/>
    </source>
</evidence>
<keyword evidence="2 4" id="KW-0378">Hydrolase</keyword>
<dbReference type="Gene3D" id="3.20.20.80">
    <property type="entry name" value="Glycosidases"/>
    <property type="match status" value="1"/>
</dbReference>
<dbReference type="EMBL" id="FOIQ01000001">
    <property type="protein sequence ID" value="SEV89548.1"/>
    <property type="molecule type" value="Genomic_DNA"/>
</dbReference>
<evidence type="ECO:0000259" key="6">
    <source>
        <dbReference type="PROSITE" id="PS51764"/>
    </source>
</evidence>
<accession>A0A1I0MM27</accession>
<gene>
    <name evidence="7" type="ORF">SAMN04487850_0795</name>
</gene>
<evidence type="ECO:0000256" key="4">
    <source>
        <dbReference type="PROSITE-ProRule" id="PRU01100"/>
    </source>
</evidence>
<feature type="chain" id="PRO_5011600216" evidence="5">
    <location>
        <begin position="23"/>
        <end position="394"/>
    </location>
</feature>
<proteinExistence type="inferred from homology"/>
<dbReference type="PANTHER" id="PTHR40079">
    <property type="entry name" value="MANNAN ENDO-1,4-BETA-MANNOSIDASE E-RELATED"/>
    <property type="match status" value="1"/>
</dbReference>
<dbReference type="InterPro" id="IPR022790">
    <property type="entry name" value="GH26_dom"/>
</dbReference>
<feature type="signal peptide" evidence="5">
    <location>
        <begin position="1"/>
        <end position="22"/>
    </location>
</feature>
<dbReference type="Pfam" id="PF02156">
    <property type="entry name" value="Glyco_hydro_26"/>
    <property type="match status" value="1"/>
</dbReference>
<dbReference type="GO" id="GO:0016985">
    <property type="term" value="F:mannan endo-1,4-beta-mannosidase activity"/>
    <property type="evidence" value="ECO:0007669"/>
    <property type="project" value="InterPro"/>
</dbReference>
<dbReference type="InterPro" id="IPR017853">
    <property type="entry name" value="GH"/>
</dbReference>
<dbReference type="Proteomes" id="UP000199373">
    <property type="component" value="Unassembled WGS sequence"/>
</dbReference>
<feature type="domain" description="GH26" evidence="6">
    <location>
        <begin position="34"/>
        <end position="349"/>
    </location>
</feature>
<evidence type="ECO:0000313" key="7">
    <source>
        <dbReference type="EMBL" id="SEV89548.1"/>
    </source>
</evidence>
<dbReference type="PROSITE" id="PS51764">
    <property type="entry name" value="GH26"/>
    <property type="match status" value="1"/>
</dbReference>
<keyword evidence="5" id="KW-0732">Signal</keyword>
<protein>
    <submittedName>
        <fullName evidence="7">Mannan endo-1,4-beta-mannosidase</fullName>
    </submittedName>
</protein>